<keyword evidence="2" id="KW-1185">Reference proteome</keyword>
<gene>
    <name evidence="1" type="ORF">FYJ29_00270</name>
</gene>
<dbReference type="RefSeq" id="WP_154327999.1">
    <property type="nucleotide sequence ID" value="NZ_CP045696.1"/>
</dbReference>
<dbReference type="Proteomes" id="UP000483362">
    <property type="component" value="Unassembled WGS sequence"/>
</dbReference>
<dbReference type="EMBL" id="VULT01000001">
    <property type="protein sequence ID" value="MSS16215.1"/>
    <property type="molecule type" value="Genomic_DNA"/>
</dbReference>
<organism evidence="1 2">
    <name type="scientific">Sodaliphilus pleomorphus</name>
    <dbReference type="NCBI Taxonomy" id="2606626"/>
    <lineage>
        <taxon>Bacteria</taxon>
        <taxon>Pseudomonadati</taxon>
        <taxon>Bacteroidota</taxon>
        <taxon>Bacteroidia</taxon>
        <taxon>Bacteroidales</taxon>
        <taxon>Muribaculaceae</taxon>
        <taxon>Sodaliphilus</taxon>
    </lineage>
</organism>
<accession>A0A6L5X9U5</accession>
<reference evidence="1 2" key="1">
    <citation type="submission" date="2019-08" db="EMBL/GenBank/DDBJ databases">
        <title>In-depth cultivation of the pig gut microbiome towards novel bacterial diversity and tailored functional studies.</title>
        <authorList>
            <person name="Wylensek D."/>
            <person name="Hitch T.C.A."/>
            <person name="Clavel T."/>
        </authorList>
    </citation>
    <scope>NUCLEOTIDE SEQUENCE [LARGE SCALE GENOMIC DNA]</scope>
    <source>
        <strain evidence="1 2">Oil-RF-744-WCA-WT-10</strain>
    </source>
</reference>
<evidence type="ECO:0000313" key="1">
    <source>
        <dbReference type="EMBL" id="MSS16215.1"/>
    </source>
</evidence>
<protein>
    <submittedName>
        <fullName evidence="1">Uncharacterized protein</fullName>
    </submittedName>
</protein>
<comment type="caution">
    <text evidence="1">The sequence shown here is derived from an EMBL/GenBank/DDBJ whole genome shotgun (WGS) entry which is preliminary data.</text>
</comment>
<sequence>MDLQKELNLLLQKVGKIVPTMVFIGTTTDKHRAFMMGSPEKTDGERKFELVATVAMMMDQRTELREIIFSAVSWFMQENPMYRDAMQEALNKMKELDEH</sequence>
<proteinExistence type="predicted"/>
<evidence type="ECO:0000313" key="2">
    <source>
        <dbReference type="Proteomes" id="UP000483362"/>
    </source>
</evidence>
<dbReference type="AlphaFoldDB" id="A0A6L5X9U5"/>
<name>A0A6L5X9U5_9BACT</name>